<evidence type="ECO:0000313" key="2">
    <source>
        <dbReference type="EMBL" id="AHH02023.1"/>
    </source>
</evidence>
<gene>
    <name evidence="2" type="ORF">pv_457</name>
</gene>
<dbReference type="RefSeq" id="YP_009001358.1">
    <property type="nucleotide sequence ID" value="NC_023423.1"/>
</dbReference>
<dbReference type="Proteomes" id="UP000202176">
    <property type="component" value="Segment"/>
</dbReference>
<reference evidence="2 3" key="1">
    <citation type="journal article" date="2014" name="Proc. Natl. Acad. Sci. U.S.A.">
        <title>Thirty-thousand-year-old distant relative of giant icosahedral DNA viruses with a pandoravirus morphology.</title>
        <authorList>
            <person name="Legendre M."/>
            <person name="Bartoli J."/>
            <person name="Shmakova L."/>
            <person name="Jeudy S."/>
            <person name="Labadie K."/>
            <person name="Adrait A."/>
            <person name="Lescot M."/>
            <person name="Poirot O."/>
            <person name="Bertaux L."/>
            <person name="Bruley C."/>
            <person name="Coute Y."/>
            <person name="Rivkina E."/>
            <person name="Abergel C."/>
            <person name="Claverie J.M."/>
        </authorList>
    </citation>
    <scope>NUCLEOTIDE SEQUENCE [LARGE SCALE GENOMIC DNA]</scope>
    <source>
        <strain evidence="2">P1084-T</strain>
    </source>
</reference>
<feature type="transmembrane region" description="Helical" evidence="1">
    <location>
        <begin position="29"/>
        <end position="48"/>
    </location>
</feature>
<protein>
    <recommendedName>
        <fullName evidence="4">Transmembrane protein</fullName>
    </recommendedName>
</protein>
<keyword evidence="1" id="KW-0812">Transmembrane</keyword>
<dbReference type="KEGG" id="vg:18266484"/>
<feature type="transmembrane region" description="Helical" evidence="1">
    <location>
        <begin position="6"/>
        <end position="22"/>
    </location>
</feature>
<organism evidence="2 3">
    <name type="scientific">Pithovirus sibericum</name>
    <dbReference type="NCBI Taxonomy" id="1450746"/>
    <lineage>
        <taxon>Viruses</taxon>
        <taxon>Pithoviruses</taxon>
        <taxon>Orthopithovirinae</taxon>
        <taxon>Alphapithovirus</taxon>
        <taxon>Alphapithovirus sibericum</taxon>
    </lineage>
</organism>
<evidence type="ECO:0008006" key="4">
    <source>
        <dbReference type="Google" id="ProtNLM"/>
    </source>
</evidence>
<sequence>MFELYVYIGIFLLFIIITYVGLKLQAGSSIVLSLLIASIFTAVFYPGITVSGPQWWMIVEFLTTFVVVFYVTYKALGDVRY</sequence>
<keyword evidence="3" id="KW-1185">Reference proteome</keyword>
<keyword evidence="1" id="KW-1133">Transmembrane helix</keyword>
<proteinExistence type="predicted"/>
<evidence type="ECO:0000256" key="1">
    <source>
        <dbReference type="SAM" id="Phobius"/>
    </source>
</evidence>
<feature type="transmembrane region" description="Helical" evidence="1">
    <location>
        <begin position="54"/>
        <end position="73"/>
    </location>
</feature>
<dbReference type="EMBL" id="KF740664">
    <property type="protein sequence ID" value="AHH02023.1"/>
    <property type="molecule type" value="Genomic_DNA"/>
</dbReference>
<dbReference type="GeneID" id="18266484"/>
<accession>W5S5H1</accession>
<keyword evidence="1" id="KW-0472">Membrane</keyword>
<name>W5S5H1_9VIRU</name>
<evidence type="ECO:0000313" key="3">
    <source>
        <dbReference type="Proteomes" id="UP000202176"/>
    </source>
</evidence>